<comment type="caution">
    <text evidence="2">The sequence shown here is derived from an EMBL/GenBank/DDBJ whole genome shotgun (WGS) entry which is preliminary data.</text>
</comment>
<dbReference type="AlphaFoldDB" id="A0AA39FKX7"/>
<evidence type="ECO:0000313" key="3">
    <source>
        <dbReference type="Proteomes" id="UP001168972"/>
    </source>
</evidence>
<dbReference type="EMBL" id="JAQQBR010000149">
    <property type="protein sequence ID" value="KAK0171509.1"/>
    <property type="molecule type" value="Genomic_DNA"/>
</dbReference>
<reference evidence="2" key="2">
    <citation type="submission" date="2023-03" db="EMBL/GenBank/DDBJ databases">
        <authorList>
            <person name="Inwood S.N."/>
            <person name="Skelly J.G."/>
            <person name="Guhlin J."/>
            <person name="Harrop T.W.R."/>
            <person name="Goldson S.G."/>
            <person name="Dearden P.K."/>
        </authorList>
    </citation>
    <scope>NUCLEOTIDE SEQUENCE</scope>
    <source>
        <strain evidence="2">Lincoln</strain>
        <tissue evidence="2">Whole body</tissue>
    </source>
</reference>
<name>A0AA39FKX7_MICHY</name>
<gene>
    <name evidence="2" type="ORF">PV327_011176</name>
</gene>
<accession>A0AA39FKX7</accession>
<evidence type="ECO:0000313" key="2">
    <source>
        <dbReference type="EMBL" id="KAK0171509.1"/>
    </source>
</evidence>
<evidence type="ECO:0000256" key="1">
    <source>
        <dbReference type="SAM" id="MobiDB-lite"/>
    </source>
</evidence>
<dbReference type="Proteomes" id="UP001168972">
    <property type="component" value="Unassembled WGS sequence"/>
</dbReference>
<feature type="compositionally biased region" description="Basic and acidic residues" evidence="1">
    <location>
        <begin position="68"/>
        <end position="86"/>
    </location>
</feature>
<proteinExistence type="predicted"/>
<organism evidence="2 3">
    <name type="scientific">Microctonus hyperodae</name>
    <name type="common">Parasitoid wasp</name>
    <dbReference type="NCBI Taxonomy" id="165561"/>
    <lineage>
        <taxon>Eukaryota</taxon>
        <taxon>Metazoa</taxon>
        <taxon>Ecdysozoa</taxon>
        <taxon>Arthropoda</taxon>
        <taxon>Hexapoda</taxon>
        <taxon>Insecta</taxon>
        <taxon>Pterygota</taxon>
        <taxon>Neoptera</taxon>
        <taxon>Endopterygota</taxon>
        <taxon>Hymenoptera</taxon>
        <taxon>Apocrita</taxon>
        <taxon>Ichneumonoidea</taxon>
        <taxon>Braconidae</taxon>
        <taxon>Euphorinae</taxon>
        <taxon>Microctonus</taxon>
    </lineage>
</organism>
<protein>
    <submittedName>
        <fullName evidence="2">Uncharacterized protein</fullName>
    </submittedName>
</protein>
<feature type="region of interest" description="Disordered" evidence="1">
    <location>
        <begin position="54"/>
        <end position="86"/>
    </location>
</feature>
<reference evidence="2" key="1">
    <citation type="journal article" date="2023" name="bioRxiv">
        <title>Scaffold-level genome assemblies of two parasitoid biocontrol wasps reveal the parthenogenesis mechanism and an associated novel virus.</title>
        <authorList>
            <person name="Inwood S."/>
            <person name="Skelly J."/>
            <person name="Guhlin J."/>
            <person name="Harrop T."/>
            <person name="Goldson S."/>
            <person name="Dearden P."/>
        </authorList>
    </citation>
    <scope>NUCLEOTIDE SEQUENCE</scope>
    <source>
        <strain evidence="2">Lincoln</strain>
        <tissue evidence="2">Whole body</tissue>
    </source>
</reference>
<keyword evidence="3" id="KW-1185">Reference proteome</keyword>
<sequence>MERRKRIRDSLSIVGPSICSNMNRIESNNEEIIAGISQCPSGFGGAQSSCIQRHEQAKGKNALRRKKEYQQRYREQNRAKLKQREAEKRRCLQNSEIITESSTSSNIEFTELLHESKIHKISANS</sequence>